<comment type="subcellular location">
    <subcellularLocation>
        <location evidence="2">Cytoplasm</location>
    </subcellularLocation>
</comment>
<dbReference type="NCBIfam" id="TIGR00741">
    <property type="entry name" value="yfiA"/>
    <property type="match status" value="1"/>
</dbReference>
<proteinExistence type="inferred from homology"/>
<dbReference type="HAMAP" id="MF_00839">
    <property type="entry name" value="HPF"/>
    <property type="match status" value="1"/>
</dbReference>
<feature type="domain" description="Sigma 54 modulation/S30EA ribosomal protein C-terminal" evidence="3">
    <location>
        <begin position="121"/>
        <end position="175"/>
    </location>
</feature>
<dbReference type="InterPro" id="IPR032528">
    <property type="entry name" value="Ribosom_S30AE_C"/>
</dbReference>
<name>A0A1H2V131_ACIFE</name>
<keyword evidence="2" id="KW-0963">Cytoplasm</keyword>
<evidence type="ECO:0000256" key="1">
    <source>
        <dbReference type="ARBA" id="ARBA00022845"/>
    </source>
</evidence>
<dbReference type="GeneID" id="78334407"/>
<dbReference type="AlphaFoldDB" id="A0A1H2V131"/>
<dbReference type="SUPFAM" id="SSF69754">
    <property type="entry name" value="Ribosome binding protein Y (YfiA homologue)"/>
    <property type="match status" value="1"/>
</dbReference>
<gene>
    <name evidence="2" type="primary">hpf</name>
    <name evidence="4" type="ORF">SAMN05216495_103111</name>
</gene>
<dbReference type="Gene3D" id="3.30.505.50">
    <property type="entry name" value="Sigma 54 modulation/S30EA ribosomal protein, C-terminal domain"/>
    <property type="match status" value="1"/>
</dbReference>
<dbReference type="Proteomes" id="UP000182379">
    <property type="component" value="Unassembled WGS sequence"/>
</dbReference>
<dbReference type="Pfam" id="PF02482">
    <property type="entry name" value="Ribosomal_S30AE"/>
    <property type="match status" value="1"/>
</dbReference>
<dbReference type="Pfam" id="PF16321">
    <property type="entry name" value="Ribosom_S30AE_C"/>
    <property type="match status" value="1"/>
</dbReference>
<comment type="caution">
    <text evidence="4">The sequence shown here is derived from an EMBL/GenBank/DDBJ whole genome shotgun (WGS) entry which is preliminary data.</text>
</comment>
<dbReference type="GO" id="GO:0022627">
    <property type="term" value="C:cytosolic small ribosomal subunit"/>
    <property type="evidence" value="ECO:0007669"/>
    <property type="project" value="TreeGrafter"/>
</dbReference>
<protein>
    <recommendedName>
        <fullName evidence="2">Ribosome hibernation promoting factor</fullName>
        <shortName evidence="2">HPF</shortName>
    </recommendedName>
</protein>
<keyword evidence="1 2" id="KW-0810">Translation regulation</keyword>
<dbReference type="InterPro" id="IPR038416">
    <property type="entry name" value="Ribosom_S30AE_C_sf"/>
</dbReference>
<dbReference type="EMBL" id="FNOP01000003">
    <property type="protein sequence ID" value="SDW62062.1"/>
    <property type="molecule type" value="Genomic_DNA"/>
</dbReference>
<dbReference type="PANTHER" id="PTHR33231">
    <property type="entry name" value="30S RIBOSOMAL PROTEIN"/>
    <property type="match status" value="1"/>
</dbReference>
<comment type="subunit">
    <text evidence="2">Interacts with 100S ribosomes.</text>
</comment>
<sequence>MAVKVRGKNIEVTQALKDYVEKRVQTITKQFKTVGEITAVMRVEKGNHTVEITVPASGIVLRAQETSDNMYASIDQCVEKIERQIHKYKTRLMKRKYSNFKDAAPAPLPEDSEEVPEETGEFTVARTKNYAMRPMGVQEAIMQMNMLNHDFFVFFNAETEKIAIVYRRKSGDYGLINPELA</sequence>
<evidence type="ECO:0000256" key="2">
    <source>
        <dbReference type="HAMAP-Rule" id="MF_00839"/>
    </source>
</evidence>
<dbReference type="CDD" id="cd00552">
    <property type="entry name" value="RaiA"/>
    <property type="match status" value="1"/>
</dbReference>
<dbReference type="Gene3D" id="3.30.160.100">
    <property type="entry name" value="Ribosome hibernation promotion factor-like"/>
    <property type="match status" value="1"/>
</dbReference>
<dbReference type="InterPro" id="IPR034694">
    <property type="entry name" value="HPF_long/plastid"/>
</dbReference>
<evidence type="ECO:0000313" key="4">
    <source>
        <dbReference type="EMBL" id="SDW62062.1"/>
    </source>
</evidence>
<comment type="function">
    <text evidence="2">Required for dimerization of active 70S ribosomes into 100S ribosomes in stationary phase; 100S ribosomes are translationally inactive and sometimes present during exponential growth.</text>
</comment>
<dbReference type="OMA" id="KYFAMPP"/>
<evidence type="ECO:0000313" key="5">
    <source>
        <dbReference type="Proteomes" id="UP000182379"/>
    </source>
</evidence>
<accession>A0A1H2V131</accession>
<dbReference type="InterPro" id="IPR036567">
    <property type="entry name" value="RHF-like"/>
</dbReference>
<dbReference type="GO" id="GO:0045900">
    <property type="term" value="P:negative regulation of translational elongation"/>
    <property type="evidence" value="ECO:0007669"/>
    <property type="project" value="TreeGrafter"/>
</dbReference>
<organism evidence="4 5">
    <name type="scientific">Acidaminococcus fermentans</name>
    <dbReference type="NCBI Taxonomy" id="905"/>
    <lineage>
        <taxon>Bacteria</taxon>
        <taxon>Bacillati</taxon>
        <taxon>Bacillota</taxon>
        <taxon>Negativicutes</taxon>
        <taxon>Acidaminococcales</taxon>
        <taxon>Acidaminococcaceae</taxon>
        <taxon>Acidaminococcus</taxon>
    </lineage>
</organism>
<dbReference type="GO" id="GO:0043024">
    <property type="term" value="F:ribosomal small subunit binding"/>
    <property type="evidence" value="ECO:0007669"/>
    <property type="project" value="TreeGrafter"/>
</dbReference>
<dbReference type="RefSeq" id="WP_012938036.1">
    <property type="nucleotide sequence ID" value="NZ_CALAKB010000001.1"/>
</dbReference>
<dbReference type="PANTHER" id="PTHR33231:SF1">
    <property type="entry name" value="30S RIBOSOMAL PROTEIN"/>
    <property type="match status" value="1"/>
</dbReference>
<comment type="similarity">
    <text evidence="2">Belongs to the HPF/YfiA ribosome-associated protein family. Long HPF subfamily.</text>
</comment>
<reference evidence="4 5" key="1">
    <citation type="submission" date="2016-10" db="EMBL/GenBank/DDBJ databases">
        <authorList>
            <person name="Varghese N."/>
            <person name="Submissions S."/>
        </authorList>
    </citation>
    <scope>NUCLEOTIDE SEQUENCE [LARGE SCALE GENOMIC DNA]</scope>
    <source>
        <strain evidence="4 5">WCC6</strain>
    </source>
</reference>
<dbReference type="InterPro" id="IPR003489">
    <property type="entry name" value="RHF/RaiA"/>
</dbReference>
<dbReference type="InterPro" id="IPR050574">
    <property type="entry name" value="HPF/YfiA_ribosome-assoc"/>
</dbReference>
<evidence type="ECO:0000259" key="3">
    <source>
        <dbReference type="Pfam" id="PF16321"/>
    </source>
</evidence>